<dbReference type="EC" id="2.5.1.-" evidence="3"/>
<evidence type="ECO:0000313" key="4">
    <source>
        <dbReference type="Proteomes" id="UP001173801"/>
    </source>
</evidence>
<evidence type="ECO:0000313" key="3">
    <source>
        <dbReference type="EMBL" id="MDL0088410.1"/>
    </source>
</evidence>
<dbReference type="HAMAP" id="MF_01590">
    <property type="entry name" value="tRNA_carboxymethyltr_CmoB"/>
    <property type="match status" value="1"/>
</dbReference>
<comment type="caution">
    <text evidence="3">The sequence shown here is derived from an EMBL/GenBank/DDBJ whole genome shotgun (WGS) entry which is preliminary data.</text>
</comment>
<reference evidence="3" key="2">
    <citation type="journal article" date="2023" name="Microorganisms">
        <title>Isolation and Genomic Characteristics of Cat-Borne Campylobacter felis sp. nov. and Sheep-Borne Campylobacter ovis sp. nov.</title>
        <authorList>
            <person name="Wang H."/>
            <person name="Li Y."/>
            <person name="Gu Y."/>
            <person name="Zhou G."/>
            <person name="Chen X."/>
            <person name="Zhang X."/>
            <person name="Shao Z."/>
            <person name="Zhang J."/>
            <person name="Zhang M."/>
        </authorList>
    </citation>
    <scope>NUCLEOTIDE SEQUENCE</scope>
    <source>
        <strain evidence="3">PS10</strain>
    </source>
</reference>
<dbReference type="EMBL" id="JANURM010000002">
    <property type="protein sequence ID" value="MDL0088410.1"/>
    <property type="molecule type" value="Genomic_DNA"/>
</dbReference>
<proteinExistence type="inferred from homology"/>
<dbReference type="InterPro" id="IPR027555">
    <property type="entry name" value="Mo5U34_MeTrfas-like"/>
</dbReference>
<dbReference type="Proteomes" id="UP001173801">
    <property type="component" value="Unassembled WGS sequence"/>
</dbReference>
<dbReference type="InterPro" id="IPR010017">
    <property type="entry name" value="CmoB"/>
</dbReference>
<gene>
    <name evidence="3" type="primary">cmoB</name>
    <name evidence="3" type="ORF">NYG85_03335</name>
</gene>
<keyword evidence="4" id="KW-1185">Reference proteome</keyword>
<protein>
    <submittedName>
        <fullName evidence="3">tRNA 5-methoxyuridine(34)/uridine 5-oxyacetic acid(34) synthase CmoB</fullName>
        <ecNumber evidence="3">2.5.1.-</ecNumber>
    </submittedName>
</protein>
<sequence>MTLNEIRNLKQKELSTPKFAKILDCLDTLNLDCTASFDDVVCLNFKDLSDENAKILEQIALSLKPWRKGPFRLNELFIDTEWQSFIKFNILKPHLNLKDKVVADIGCNNGYYMFKMLPFAPKKLVGFDPGINTAMQFKFINHFLKTNIIYELLGVEHLPLYEHKFDTIFCLGVIYHRSDPVKMLKELKSALNPHGEVFLDTMYIDINGDFALTPKNTYSKIPNIYFIPTINALKNWCERAKFKDFEILATKDTDLTEQRKTAWIDGQSLGDFLDPNDKNKTIEGYPAPKRVYIRIKNG</sequence>
<keyword evidence="1 3" id="KW-0808">Transferase</keyword>
<accession>A0ABT7HNC2</accession>
<name>A0ABT7HNC2_9BACT</name>
<dbReference type="Gene3D" id="3.40.50.150">
    <property type="entry name" value="Vaccinia Virus protein VP39"/>
    <property type="match status" value="1"/>
</dbReference>
<dbReference type="CDD" id="cd02440">
    <property type="entry name" value="AdoMet_MTases"/>
    <property type="match status" value="1"/>
</dbReference>
<dbReference type="RefSeq" id="WP_284937058.1">
    <property type="nucleotide sequence ID" value="NZ_JANURM010000002.1"/>
</dbReference>
<dbReference type="NCBIfam" id="TIGR00452">
    <property type="entry name" value="tRNA 5-methoxyuridine(34)/uridine 5-oxyacetic acid(34) synthase CmoB"/>
    <property type="match status" value="1"/>
</dbReference>
<reference evidence="3" key="1">
    <citation type="submission" date="2022-08" db="EMBL/GenBank/DDBJ databases">
        <authorList>
            <person name="Wang H."/>
        </authorList>
    </citation>
    <scope>NUCLEOTIDE SEQUENCE</scope>
    <source>
        <strain evidence="3">PS10</strain>
    </source>
</reference>
<evidence type="ECO:0000256" key="2">
    <source>
        <dbReference type="ARBA" id="ARBA00022694"/>
    </source>
</evidence>
<dbReference type="Pfam" id="PF08003">
    <property type="entry name" value="Methyltransf_9"/>
    <property type="match status" value="1"/>
</dbReference>
<dbReference type="GO" id="GO:0016740">
    <property type="term" value="F:transferase activity"/>
    <property type="evidence" value="ECO:0007669"/>
    <property type="project" value="UniProtKB-KW"/>
</dbReference>
<organism evidence="3 4">
    <name type="scientific">Campylobacter gastrosuis</name>
    <dbReference type="NCBI Taxonomy" id="2974576"/>
    <lineage>
        <taxon>Bacteria</taxon>
        <taxon>Pseudomonadati</taxon>
        <taxon>Campylobacterota</taxon>
        <taxon>Epsilonproteobacteria</taxon>
        <taxon>Campylobacterales</taxon>
        <taxon>Campylobacteraceae</taxon>
        <taxon>Campylobacter</taxon>
    </lineage>
</organism>
<evidence type="ECO:0000256" key="1">
    <source>
        <dbReference type="ARBA" id="ARBA00022679"/>
    </source>
</evidence>
<dbReference type="NCBIfam" id="NF011650">
    <property type="entry name" value="PRK15068.1"/>
    <property type="match status" value="1"/>
</dbReference>
<dbReference type="SUPFAM" id="SSF53335">
    <property type="entry name" value="S-adenosyl-L-methionine-dependent methyltransferases"/>
    <property type="match status" value="1"/>
</dbReference>
<keyword evidence="2" id="KW-0819">tRNA processing</keyword>
<dbReference type="InterPro" id="IPR029063">
    <property type="entry name" value="SAM-dependent_MTases_sf"/>
</dbReference>